<comment type="caution">
    <text evidence="2">The sequence shown here is derived from an EMBL/GenBank/DDBJ whole genome shotgun (WGS) entry which is preliminary data.</text>
</comment>
<organism evidence="2 3">
    <name type="scientific">Phytohabitans rumicis</name>
    <dbReference type="NCBI Taxonomy" id="1076125"/>
    <lineage>
        <taxon>Bacteria</taxon>
        <taxon>Bacillati</taxon>
        <taxon>Actinomycetota</taxon>
        <taxon>Actinomycetes</taxon>
        <taxon>Micromonosporales</taxon>
        <taxon>Micromonosporaceae</taxon>
    </lineage>
</organism>
<dbReference type="EMBL" id="BLPG01000001">
    <property type="protein sequence ID" value="GFJ94607.1"/>
    <property type="molecule type" value="Genomic_DNA"/>
</dbReference>
<evidence type="ECO:0000313" key="2">
    <source>
        <dbReference type="EMBL" id="GFJ94607.1"/>
    </source>
</evidence>
<sequence>MAQPEPSDDQARRPGLIQRRRQKIAAEIARNRRGEHTVPTWVLALILVVILGAWITLIVAS</sequence>
<dbReference type="AlphaFoldDB" id="A0A6V8LKK9"/>
<reference evidence="2 3" key="2">
    <citation type="submission" date="2020-03" db="EMBL/GenBank/DDBJ databases">
        <authorList>
            <person name="Ichikawa N."/>
            <person name="Kimura A."/>
            <person name="Kitahashi Y."/>
            <person name="Uohara A."/>
        </authorList>
    </citation>
    <scope>NUCLEOTIDE SEQUENCE [LARGE SCALE GENOMIC DNA]</scope>
    <source>
        <strain evidence="2 3">NBRC 108638</strain>
    </source>
</reference>
<gene>
    <name evidence="2" type="ORF">Prum_082490</name>
</gene>
<dbReference type="Proteomes" id="UP000482960">
    <property type="component" value="Unassembled WGS sequence"/>
</dbReference>
<evidence type="ECO:0000256" key="1">
    <source>
        <dbReference type="SAM" id="Phobius"/>
    </source>
</evidence>
<accession>A0A6V8LKK9</accession>
<proteinExistence type="predicted"/>
<name>A0A6V8LKK9_9ACTN</name>
<keyword evidence="1" id="KW-1133">Transmembrane helix</keyword>
<evidence type="ECO:0000313" key="3">
    <source>
        <dbReference type="Proteomes" id="UP000482960"/>
    </source>
</evidence>
<keyword evidence="1" id="KW-0472">Membrane</keyword>
<protein>
    <submittedName>
        <fullName evidence="2">Uncharacterized protein</fullName>
    </submittedName>
</protein>
<keyword evidence="1" id="KW-0812">Transmembrane</keyword>
<feature type="transmembrane region" description="Helical" evidence="1">
    <location>
        <begin position="41"/>
        <end position="60"/>
    </location>
</feature>
<keyword evidence="3" id="KW-1185">Reference proteome</keyword>
<dbReference type="RefSeq" id="WP_173081785.1">
    <property type="nucleotide sequence ID" value="NZ_BAABJB010000020.1"/>
</dbReference>
<reference evidence="2 3" key="1">
    <citation type="submission" date="2020-03" db="EMBL/GenBank/DDBJ databases">
        <title>Whole genome shotgun sequence of Phytohabitans rumicis NBRC 108638.</title>
        <authorList>
            <person name="Komaki H."/>
            <person name="Tamura T."/>
        </authorList>
    </citation>
    <scope>NUCLEOTIDE SEQUENCE [LARGE SCALE GENOMIC DNA]</scope>
    <source>
        <strain evidence="2 3">NBRC 108638</strain>
    </source>
</reference>